<name>A0A9P7ESE6_9AGAM</name>
<evidence type="ECO:0000313" key="3">
    <source>
        <dbReference type="Proteomes" id="UP000823399"/>
    </source>
</evidence>
<dbReference type="OrthoDB" id="3169660at2759"/>
<reference evidence="2" key="1">
    <citation type="journal article" date="2020" name="New Phytol.">
        <title>Comparative genomics reveals dynamic genome evolution in host specialist ectomycorrhizal fungi.</title>
        <authorList>
            <person name="Lofgren L.A."/>
            <person name="Nguyen N.H."/>
            <person name="Vilgalys R."/>
            <person name="Ruytinx J."/>
            <person name="Liao H.L."/>
            <person name="Branco S."/>
            <person name="Kuo A."/>
            <person name="LaButti K."/>
            <person name="Lipzen A."/>
            <person name="Andreopoulos W."/>
            <person name="Pangilinan J."/>
            <person name="Riley R."/>
            <person name="Hundley H."/>
            <person name="Na H."/>
            <person name="Barry K."/>
            <person name="Grigoriev I.V."/>
            <person name="Stajich J.E."/>
            <person name="Kennedy P.G."/>
        </authorList>
    </citation>
    <scope>NUCLEOTIDE SEQUENCE</scope>
    <source>
        <strain evidence="2">FC423</strain>
    </source>
</reference>
<feature type="compositionally biased region" description="Polar residues" evidence="1">
    <location>
        <begin position="1"/>
        <end position="15"/>
    </location>
</feature>
<gene>
    <name evidence="2" type="ORF">F5147DRAFT_781119</name>
</gene>
<dbReference type="RefSeq" id="XP_041285440.1">
    <property type="nucleotide sequence ID" value="XM_041442575.1"/>
</dbReference>
<keyword evidence="3" id="KW-1185">Reference proteome</keyword>
<dbReference type="AlphaFoldDB" id="A0A9P7ESE6"/>
<proteinExistence type="predicted"/>
<dbReference type="GeneID" id="64704834"/>
<evidence type="ECO:0000313" key="2">
    <source>
        <dbReference type="EMBL" id="KAG2088078.1"/>
    </source>
</evidence>
<feature type="region of interest" description="Disordered" evidence="1">
    <location>
        <begin position="1"/>
        <end position="23"/>
    </location>
</feature>
<comment type="caution">
    <text evidence="2">The sequence shown here is derived from an EMBL/GenBank/DDBJ whole genome shotgun (WGS) entry which is preliminary data.</text>
</comment>
<dbReference type="EMBL" id="JABBWM010000125">
    <property type="protein sequence ID" value="KAG2088078.1"/>
    <property type="molecule type" value="Genomic_DNA"/>
</dbReference>
<evidence type="ECO:0000256" key="1">
    <source>
        <dbReference type="SAM" id="MobiDB-lite"/>
    </source>
</evidence>
<protein>
    <submittedName>
        <fullName evidence="2">Uncharacterized protein</fullName>
    </submittedName>
</protein>
<dbReference type="Proteomes" id="UP000823399">
    <property type="component" value="Unassembled WGS sequence"/>
</dbReference>
<accession>A0A9P7ESE6</accession>
<organism evidence="2 3">
    <name type="scientific">Suillus discolor</name>
    <dbReference type="NCBI Taxonomy" id="1912936"/>
    <lineage>
        <taxon>Eukaryota</taxon>
        <taxon>Fungi</taxon>
        <taxon>Dikarya</taxon>
        <taxon>Basidiomycota</taxon>
        <taxon>Agaricomycotina</taxon>
        <taxon>Agaricomycetes</taxon>
        <taxon>Agaricomycetidae</taxon>
        <taxon>Boletales</taxon>
        <taxon>Suillineae</taxon>
        <taxon>Suillaceae</taxon>
        <taxon>Suillus</taxon>
    </lineage>
</organism>
<sequence length="230" mass="26134">MSNTVTHFSTVINPESRSDSSDGAPLQRILLTVCFSGRLPKQTVRQKNIPVHILVSVAEEYGPFTSPVMEAISVDLCSTRSNSPLMDDSTPSQANNDLSSQADDIIPFLPLRRTFNYINPMEWATLSKEIEEWLVNDVDTRSQLWTWGCNAFWLTFVAAYPLFPRGKWPMWDPRIPVEGTFIQEWLGWSNDIDAMKLEGEHSLVALLNDIWAEFNRHTALFHPLPLLAVD</sequence>